<organism evidence="1">
    <name type="scientific">marine sediment metagenome</name>
    <dbReference type="NCBI Taxonomy" id="412755"/>
    <lineage>
        <taxon>unclassified sequences</taxon>
        <taxon>metagenomes</taxon>
        <taxon>ecological metagenomes</taxon>
    </lineage>
</organism>
<proteinExistence type="predicted"/>
<sequence>MFSNKDIGIEKENLIVIPVRGQTSRQYETIKEELKTISGIEDISASSSYLGNFQQRRGYFIEGYSRNDMWMILNLQVDYNYLEMMKVDFMDGRNFLDQSIADSNSVIINE</sequence>
<feature type="non-terminal residue" evidence="1">
    <location>
        <position position="110"/>
    </location>
</feature>
<comment type="caution">
    <text evidence="1">The sequence shown here is derived from an EMBL/GenBank/DDBJ whole genome shotgun (WGS) entry which is preliminary data.</text>
</comment>
<name>X1BGI9_9ZZZZ</name>
<evidence type="ECO:0000313" key="1">
    <source>
        <dbReference type="EMBL" id="GAG83238.1"/>
    </source>
</evidence>
<dbReference type="EMBL" id="BART01015342">
    <property type="protein sequence ID" value="GAG83238.1"/>
    <property type="molecule type" value="Genomic_DNA"/>
</dbReference>
<gene>
    <name evidence="1" type="ORF">S01H4_29818</name>
</gene>
<accession>X1BGI9</accession>
<reference evidence="1" key="1">
    <citation type="journal article" date="2014" name="Front. Microbiol.">
        <title>High frequency of phylogenetically diverse reductive dehalogenase-homologous genes in deep subseafloor sedimentary metagenomes.</title>
        <authorList>
            <person name="Kawai M."/>
            <person name="Futagami T."/>
            <person name="Toyoda A."/>
            <person name="Takaki Y."/>
            <person name="Nishi S."/>
            <person name="Hori S."/>
            <person name="Arai W."/>
            <person name="Tsubouchi T."/>
            <person name="Morono Y."/>
            <person name="Uchiyama I."/>
            <person name="Ito T."/>
            <person name="Fujiyama A."/>
            <person name="Inagaki F."/>
            <person name="Takami H."/>
        </authorList>
    </citation>
    <scope>NUCLEOTIDE SEQUENCE</scope>
    <source>
        <strain evidence="1">Expedition CK06-06</strain>
    </source>
</reference>
<dbReference type="AlphaFoldDB" id="X1BGI9"/>
<protein>
    <submittedName>
        <fullName evidence="1">Uncharacterized protein</fullName>
    </submittedName>
</protein>